<name>A0A1H3IUV4_9EURY</name>
<dbReference type="Gene3D" id="3.40.50.620">
    <property type="entry name" value="HUPs"/>
    <property type="match status" value="1"/>
</dbReference>
<sequence>MYHVLLAVDEDESRSTRIAEAVADLPSASTEVFVSIFHCFVDNPAGASATQVGSVRTVQNLLEEAGIDNQVLEASGDPADAILEAADEEQVDAIYLGGRKRSPAGKALFGSVTQSVILSAERPVTVAGKTRTAE</sequence>
<protein>
    <submittedName>
        <fullName evidence="3">Nucleotide-binding universal stress protein, UspA family</fullName>
    </submittedName>
</protein>
<dbReference type="CDD" id="cd00293">
    <property type="entry name" value="USP-like"/>
    <property type="match status" value="1"/>
</dbReference>
<evidence type="ECO:0000259" key="2">
    <source>
        <dbReference type="Pfam" id="PF00582"/>
    </source>
</evidence>
<dbReference type="SUPFAM" id="SSF52402">
    <property type="entry name" value="Adenine nucleotide alpha hydrolases-like"/>
    <property type="match status" value="1"/>
</dbReference>
<dbReference type="InterPro" id="IPR006016">
    <property type="entry name" value="UspA"/>
</dbReference>
<dbReference type="RefSeq" id="WP_039400434.1">
    <property type="nucleotide sequence ID" value="NZ_FNPC01000004.1"/>
</dbReference>
<evidence type="ECO:0000256" key="1">
    <source>
        <dbReference type="ARBA" id="ARBA00008791"/>
    </source>
</evidence>
<dbReference type="PANTHER" id="PTHR46268">
    <property type="entry name" value="STRESS RESPONSE PROTEIN NHAX"/>
    <property type="match status" value="1"/>
</dbReference>
<dbReference type="InterPro" id="IPR006015">
    <property type="entry name" value="Universal_stress_UspA"/>
</dbReference>
<organism evidence="3 4">
    <name type="scientific">Halopenitus persicus</name>
    <dbReference type="NCBI Taxonomy" id="1048396"/>
    <lineage>
        <taxon>Archaea</taxon>
        <taxon>Methanobacteriati</taxon>
        <taxon>Methanobacteriota</taxon>
        <taxon>Stenosarchaea group</taxon>
        <taxon>Halobacteria</taxon>
        <taxon>Halobacteriales</taxon>
        <taxon>Haloferacaceae</taxon>
        <taxon>Halopenitus</taxon>
    </lineage>
</organism>
<reference evidence="4" key="1">
    <citation type="submission" date="2016-10" db="EMBL/GenBank/DDBJ databases">
        <authorList>
            <person name="Varghese N."/>
            <person name="Submissions S."/>
        </authorList>
    </citation>
    <scope>NUCLEOTIDE SEQUENCE [LARGE SCALE GENOMIC DNA]</scope>
    <source>
        <strain evidence="4">DC30,IBRC 10041,KCTC 4046</strain>
    </source>
</reference>
<dbReference type="PANTHER" id="PTHR46268:SF6">
    <property type="entry name" value="UNIVERSAL STRESS PROTEIN UP12"/>
    <property type="match status" value="1"/>
</dbReference>
<dbReference type="InterPro" id="IPR014729">
    <property type="entry name" value="Rossmann-like_a/b/a_fold"/>
</dbReference>
<dbReference type="Proteomes" id="UP000199079">
    <property type="component" value="Unassembled WGS sequence"/>
</dbReference>
<dbReference type="OrthoDB" id="342236at2157"/>
<feature type="domain" description="UspA" evidence="2">
    <location>
        <begin position="3"/>
        <end position="126"/>
    </location>
</feature>
<dbReference type="PRINTS" id="PR01438">
    <property type="entry name" value="UNVRSLSTRESS"/>
</dbReference>
<gene>
    <name evidence="3" type="ORF">SAMN05216564_104257</name>
</gene>
<proteinExistence type="inferred from homology"/>
<accession>A0A1H3IUV4</accession>
<dbReference type="EMBL" id="FNPC01000004">
    <property type="protein sequence ID" value="SDY31059.1"/>
    <property type="molecule type" value="Genomic_DNA"/>
</dbReference>
<comment type="similarity">
    <text evidence="1">Belongs to the universal stress protein A family.</text>
</comment>
<dbReference type="GeneID" id="43839298"/>
<keyword evidence="4" id="KW-1185">Reference proteome</keyword>
<evidence type="ECO:0000313" key="4">
    <source>
        <dbReference type="Proteomes" id="UP000199079"/>
    </source>
</evidence>
<evidence type="ECO:0000313" key="3">
    <source>
        <dbReference type="EMBL" id="SDY31059.1"/>
    </source>
</evidence>
<dbReference type="Pfam" id="PF00582">
    <property type="entry name" value="Usp"/>
    <property type="match status" value="1"/>
</dbReference>
<dbReference type="AlphaFoldDB" id="A0A1H3IUV4"/>